<evidence type="ECO:0000313" key="2">
    <source>
        <dbReference type="EMBL" id="CAL8136378.1"/>
    </source>
</evidence>
<name>A0ABP1RV37_9HEXA</name>
<evidence type="ECO:0000313" key="3">
    <source>
        <dbReference type="Proteomes" id="UP001642540"/>
    </source>
</evidence>
<evidence type="ECO:0008006" key="4">
    <source>
        <dbReference type="Google" id="ProtNLM"/>
    </source>
</evidence>
<evidence type="ECO:0000256" key="1">
    <source>
        <dbReference type="SAM" id="MobiDB-lite"/>
    </source>
</evidence>
<organism evidence="2 3">
    <name type="scientific">Orchesella dallaii</name>
    <dbReference type="NCBI Taxonomy" id="48710"/>
    <lineage>
        <taxon>Eukaryota</taxon>
        <taxon>Metazoa</taxon>
        <taxon>Ecdysozoa</taxon>
        <taxon>Arthropoda</taxon>
        <taxon>Hexapoda</taxon>
        <taxon>Collembola</taxon>
        <taxon>Entomobryomorpha</taxon>
        <taxon>Entomobryoidea</taxon>
        <taxon>Orchesellidae</taxon>
        <taxon>Orchesellinae</taxon>
        <taxon>Orchesella</taxon>
    </lineage>
</organism>
<feature type="region of interest" description="Disordered" evidence="1">
    <location>
        <begin position="115"/>
        <end position="207"/>
    </location>
</feature>
<dbReference type="EMBL" id="CAXLJM020000111">
    <property type="protein sequence ID" value="CAL8136378.1"/>
    <property type="molecule type" value="Genomic_DNA"/>
</dbReference>
<proteinExistence type="predicted"/>
<accession>A0ABP1RV37</accession>
<protein>
    <recommendedName>
        <fullName evidence="4">Zonadhesin</fullName>
    </recommendedName>
</protein>
<feature type="compositionally biased region" description="Low complexity" evidence="1">
    <location>
        <begin position="119"/>
        <end position="207"/>
    </location>
</feature>
<comment type="caution">
    <text evidence="2">The sequence shown here is derived from an EMBL/GenBank/DDBJ whole genome shotgun (WGS) entry which is preliminary data.</text>
</comment>
<gene>
    <name evidence="2" type="ORF">ODALV1_LOCUS26415</name>
</gene>
<dbReference type="Proteomes" id="UP001642540">
    <property type="component" value="Unassembled WGS sequence"/>
</dbReference>
<reference evidence="2 3" key="1">
    <citation type="submission" date="2024-08" db="EMBL/GenBank/DDBJ databases">
        <authorList>
            <person name="Cucini C."/>
            <person name="Frati F."/>
        </authorList>
    </citation>
    <scope>NUCLEOTIDE SEQUENCE [LARGE SCALE GENOMIC DNA]</scope>
</reference>
<keyword evidence="3" id="KW-1185">Reference proteome</keyword>
<sequence length="244" mass="27043">MVSLLTSHFTGCLIKLELGEFVTTPKVMFSSGWVFQMGTTLEYNCKNLVKHWEMMADWAFRSHATFVFYEAFDIVSNAAANFRNMGWWRLSKNSSRLKPLQYEFEEKKEEAECKLVNDTSPPTESTLLTTPATIPTTTTTIPTTTTTIPTTTTTIPTTTTTLPTTTTTIPTTTTSSPTRPKIPLLTTTMQPTTSTMPPTTAATLPPPTTTTTTINNHYATNNANKNKCRFVNTDTTICFIIIAP</sequence>